<name>A0ACC0DCN0_9PEZI</name>
<accession>A0ACC0DCN0</accession>
<organism evidence="1 2">
    <name type="scientific">Hypoxylon rubiginosum</name>
    <dbReference type="NCBI Taxonomy" id="110542"/>
    <lineage>
        <taxon>Eukaryota</taxon>
        <taxon>Fungi</taxon>
        <taxon>Dikarya</taxon>
        <taxon>Ascomycota</taxon>
        <taxon>Pezizomycotina</taxon>
        <taxon>Sordariomycetes</taxon>
        <taxon>Xylariomycetidae</taxon>
        <taxon>Xylariales</taxon>
        <taxon>Hypoxylaceae</taxon>
        <taxon>Hypoxylon</taxon>
    </lineage>
</organism>
<gene>
    <name evidence="1" type="ORF">F4821DRAFT_268004</name>
</gene>
<dbReference type="Proteomes" id="UP001497680">
    <property type="component" value="Unassembled WGS sequence"/>
</dbReference>
<sequence length="225" mass="25462">MKVLILGMPRTGTQSLADALERLGIGPVYHMREVGKNRHQALWIEALDAKFEGRGEPFNRKKFDQILGNYEALSDYPAAIFPAELMAAYPEASVILSVRHTEDAWLASMEDTLWHSYTHAPVPNPSPMAPLSARYHRHCWGDDLPRHGAAAYRAHNALVRSLAEEQGRKFLEYKPGDGWAPLCAFLGVKEEDVPTEPFPRSDDWVDYKRAMDITQPNMDFKVSKN</sequence>
<protein>
    <submittedName>
        <fullName evidence="1">Uncharacterized protein</fullName>
    </submittedName>
</protein>
<proteinExistence type="predicted"/>
<evidence type="ECO:0000313" key="1">
    <source>
        <dbReference type="EMBL" id="KAI6090408.1"/>
    </source>
</evidence>
<comment type="caution">
    <text evidence="1">The sequence shown here is derived from an EMBL/GenBank/DDBJ whole genome shotgun (WGS) entry which is preliminary data.</text>
</comment>
<dbReference type="EMBL" id="MU394291">
    <property type="protein sequence ID" value="KAI6090408.1"/>
    <property type="molecule type" value="Genomic_DNA"/>
</dbReference>
<keyword evidence="2" id="KW-1185">Reference proteome</keyword>
<reference evidence="1 2" key="1">
    <citation type="journal article" date="2022" name="New Phytol.">
        <title>Ecological generalism drives hyperdiversity of secondary metabolite gene clusters in xylarialean endophytes.</title>
        <authorList>
            <person name="Franco M.E.E."/>
            <person name="Wisecaver J.H."/>
            <person name="Arnold A.E."/>
            <person name="Ju Y.M."/>
            <person name="Slot J.C."/>
            <person name="Ahrendt S."/>
            <person name="Moore L.P."/>
            <person name="Eastman K.E."/>
            <person name="Scott K."/>
            <person name="Konkel Z."/>
            <person name="Mondo S.J."/>
            <person name="Kuo A."/>
            <person name="Hayes R.D."/>
            <person name="Haridas S."/>
            <person name="Andreopoulos B."/>
            <person name="Riley R."/>
            <person name="LaButti K."/>
            <person name="Pangilinan J."/>
            <person name="Lipzen A."/>
            <person name="Amirebrahimi M."/>
            <person name="Yan J."/>
            <person name="Adam C."/>
            <person name="Keymanesh K."/>
            <person name="Ng V."/>
            <person name="Louie K."/>
            <person name="Northen T."/>
            <person name="Drula E."/>
            <person name="Henrissat B."/>
            <person name="Hsieh H.M."/>
            <person name="Youens-Clark K."/>
            <person name="Lutzoni F."/>
            <person name="Miadlikowska J."/>
            <person name="Eastwood D.C."/>
            <person name="Hamelin R.C."/>
            <person name="Grigoriev I.V."/>
            <person name="U'Ren J.M."/>
        </authorList>
    </citation>
    <scope>NUCLEOTIDE SEQUENCE [LARGE SCALE GENOMIC DNA]</scope>
    <source>
        <strain evidence="1 2">ER1909</strain>
    </source>
</reference>
<evidence type="ECO:0000313" key="2">
    <source>
        <dbReference type="Proteomes" id="UP001497680"/>
    </source>
</evidence>